<reference evidence="2" key="1">
    <citation type="journal article" date="2022" name="Plant J.">
        <title>Strategies of tolerance reflected in two North American maple genomes.</title>
        <authorList>
            <person name="McEvoy S.L."/>
            <person name="Sezen U.U."/>
            <person name="Trouern-Trend A."/>
            <person name="McMahon S.M."/>
            <person name="Schaberg P.G."/>
            <person name="Yang J."/>
            <person name="Wegrzyn J.L."/>
            <person name="Swenson N.G."/>
        </authorList>
    </citation>
    <scope>NUCLEOTIDE SEQUENCE</scope>
    <source>
        <strain evidence="2">NS2018</strain>
    </source>
</reference>
<evidence type="ECO:0000313" key="3">
    <source>
        <dbReference type="Proteomes" id="UP001168877"/>
    </source>
</evidence>
<dbReference type="EMBL" id="JAUESC010000381">
    <property type="protein sequence ID" value="KAK0588941.1"/>
    <property type="molecule type" value="Genomic_DNA"/>
</dbReference>
<feature type="domain" description="26S proteasome regulatory subunit Rpn6 N-terminal" evidence="1">
    <location>
        <begin position="14"/>
        <end position="74"/>
    </location>
</feature>
<sequence length="92" mass="10193">MSSSYLPATTDSIAQALEASNRSDSISILYRVLDDPSSSPDALRIKEQAITNLSDYLREENRAQDLCNLLTVETLLFTDSQGKNCQNCQGNY</sequence>
<dbReference type="AlphaFoldDB" id="A0AA39VSF9"/>
<proteinExistence type="predicted"/>
<comment type="caution">
    <text evidence="2">The sequence shown here is derived from an EMBL/GenBank/DDBJ whole genome shotgun (WGS) entry which is preliminary data.</text>
</comment>
<evidence type="ECO:0000259" key="1">
    <source>
        <dbReference type="Pfam" id="PF18055"/>
    </source>
</evidence>
<dbReference type="Proteomes" id="UP001168877">
    <property type="component" value="Unassembled WGS sequence"/>
</dbReference>
<dbReference type="Pfam" id="PF18055">
    <property type="entry name" value="RPN6_N"/>
    <property type="match status" value="1"/>
</dbReference>
<evidence type="ECO:0000313" key="2">
    <source>
        <dbReference type="EMBL" id="KAK0588941.1"/>
    </source>
</evidence>
<dbReference type="InterPro" id="IPR040773">
    <property type="entry name" value="Rpn6_N"/>
</dbReference>
<keyword evidence="3" id="KW-1185">Reference proteome</keyword>
<gene>
    <name evidence="2" type="ORF">LWI29_007503</name>
</gene>
<accession>A0AA39VSF9</accession>
<reference evidence="2" key="2">
    <citation type="submission" date="2023-06" db="EMBL/GenBank/DDBJ databases">
        <authorList>
            <person name="Swenson N.G."/>
            <person name="Wegrzyn J.L."/>
            <person name="Mcevoy S.L."/>
        </authorList>
    </citation>
    <scope>NUCLEOTIDE SEQUENCE</scope>
    <source>
        <strain evidence="2">NS2018</strain>
        <tissue evidence="2">Leaf</tissue>
    </source>
</reference>
<name>A0AA39VSF9_ACESA</name>
<organism evidence="2 3">
    <name type="scientific">Acer saccharum</name>
    <name type="common">Sugar maple</name>
    <dbReference type="NCBI Taxonomy" id="4024"/>
    <lineage>
        <taxon>Eukaryota</taxon>
        <taxon>Viridiplantae</taxon>
        <taxon>Streptophyta</taxon>
        <taxon>Embryophyta</taxon>
        <taxon>Tracheophyta</taxon>
        <taxon>Spermatophyta</taxon>
        <taxon>Magnoliopsida</taxon>
        <taxon>eudicotyledons</taxon>
        <taxon>Gunneridae</taxon>
        <taxon>Pentapetalae</taxon>
        <taxon>rosids</taxon>
        <taxon>malvids</taxon>
        <taxon>Sapindales</taxon>
        <taxon>Sapindaceae</taxon>
        <taxon>Hippocastanoideae</taxon>
        <taxon>Acereae</taxon>
        <taxon>Acer</taxon>
    </lineage>
</organism>
<protein>
    <recommendedName>
        <fullName evidence="1">26S proteasome regulatory subunit Rpn6 N-terminal domain-containing protein</fullName>
    </recommendedName>
</protein>